<name>T1KLQ0_TETUR</name>
<dbReference type="EMBL" id="CAEY01000211">
    <property type="status" value="NOT_ANNOTATED_CDS"/>
    <property type="molecule type" value="Genomic_DNA"/>
</dbReference>
<dbReference type="AlphaFoldDB" id="T1KLQ0"/>
<organism evidence="3 4">
    <name type="scientific">Tetranychus urticae</name>
    <name type="common">Two-spotted spider mite</name>
    <dbReference type="NCBI Taxonomy" id="32264"/>
    <lineage>
        <taxon>Eukaryota</taxon>
        <taxon>Metazoa</taxon>
        <taxon>Ecdysozoa</taxon>
        <taxon>Arthropoda</taxon>
        <taxon>Chelicerata</taxon>
        <taxon>Arachnida</taxon>
        <taxon>Acari</taxon>
        <taxon>Acariformes</taxon>
        <taxon>Trombidiformes</taxon>
        <taxon>Prostigmata</taxon>
        <taxon>Eleutherengona</taxon>
        <taxon>Raphignathae</taxon>
        <taxon>Tetranychoidea</taxon>
        <taxon>Tetranychidae</taxon>
        <taxon>Tetranychus</taxon>
    </lineage>
</organism>
<keyword evidence="1" id="KW-0694">RNA-binding</keyword>
<dbReference type="Proteomes" id="UP000015104">
    <property type="component" value="Unassembled WGS sequence"/>
</dbReference>
<evidence type="ECO:0000256" key="2">
    <source>
        <dbReference type="SAM" id="MobiDB-lite"/>
    </source>
</evidence>
<dbReference type="PROSITE" id="PS50889">
    <property type="entry name" value="S4"/>
    <property type="match status" value="1"/>
</dbReference>
<keyword evidence="4" id="KW-1185">Reference proteome</keyword>
<dbReference type="GO" id="GO:0003723">
    <property type="term" value="F:RNA binding"/>
    <property type="evidence" value="ECO:0007669"/>
    <property type="project" value="UniProtKB-KW"/>
</dbReference>
<protein>
    <submittedName>
        <fullName evidence="3">Uncharacterized protein</fullName>
    </submittedName>
</protein>
<reference evidence="4" key="1">
    <citation type="submission" date="2011-08" db="EMBL/GenBank/DDBJ databases">
        <authorList>
            <person name="Rombauts S."/>
        </authorList>
    </citation>
    <scope>NUCLEOTIDE SEQUENCE</scope>
    <source>
        <strain evidence="4">London</strain>
    </source>
</reference>
<sequence length="109" mass="12763">MIKAKWWNKRKASYQGGSKPLLKKRRVVSDKPDTEVVKVNKKQFNKPEDPVDEEAEIEVQNTVEKEEEVINPVDQLLTIFEETKKEAARKKLTTELRAQKGRKTKTKRK</sequence>
<dbReference type="KEGG" id="tut:107365176"/>
<evidence type="ECO:0000256" key="1">
    <source>
        <dbReference type="PROSITE-ProRule" id="PRU00182"/>
    </source>
</evidence>
<dbReference type="HOGENOM" id="CLU_2187224_0_0_1"/>
<evidence type="ECO:0000313" key="4">
    <source>
        <dbReference type="Proteomes" id="UP000015104"/>
    </source>
</evidence>
<evidence type="ECO:0000313" key="3">
    <source>
        <dbReference type="EnsemblMetazoa" id="tetur14g03220.1"/>
    </source>
</evidence>
<accession>T1KLQ0</accession>
<reference evidence="3" key="2">
    <citation type="submission" date="2015-06" db="UniProtKB">
        <authorList>
            <consortium name="EnsemblMetazoa"/>
        </authorList>
    </citation>
    <scope>IDENTIFICATION</scope>
</reference>
<feature type="region of interest" description="Disordered" evidence="2">
    <location>
        <begin position="90"/>
        <end position="109"/>
    </location>
</feature>
<dbReference type="EnsemblMetazoa" id="tetur14g03220.1">
    <property type="protein sequence ID" value="tetur14g03220.1"/>
    <property type="gene ID" value="tetur14g03220"/>
</dbReference>
<gene>
    <name evidence="3" type="primary">107365176</name>
</gene>
<proteinExistence type="predicted"/>
<feature type="compositionally biased region" description="Basic residues" evidence="2">
    <location>
        <begin position="99"/>
        <end position="109"/>
    </location>
</feature>